<name>I7LI47_9CLOT</name>
<dbReference type="Pfam" id="PF07853">
    <property type="entry name" value="DUF1648"/>
    <property type="match status" value="1"/>
</dbReference>
<dbReference type="InterPro" id="IPR043831">
    <property type="entry name" value="DUF5808"/>
</dbReference>
<keyword evidence="5" id="KW-1185">Reference proteome</keyword>
<dbReference type="AlphaFoldDB" id="I7LI47"/>
<comment type="caution">
    <text evidence="4">The sequence shown here is derived from an EMBL/GenBank/DDBJ whole genome shotgun (WGS) entry which is preliminary data.</text>
</comment>
<reference evidence="4 5" key="1">
    <citation type="journal article" date="2011" name="J. Bacteriol.">
        <title>Draft genome sequence of Caloramator australicus strain RC3T, a thermoanaerobe from the Great Artesian Basin of Australia.</title>
        <authorList>
            <person name="Ogg C.D."/>
            <person name="Patel B.K.C."/>
        </authorList>
    </citation>
    <scope>NUCLEOTIDE SEQUENCE [LARGE SCALE GENOMIC DNA]</scope>
    <source>
        <strain evidence="4 5">RC3</strain>
    </source>
</reference>
<feature type="transmembrane region" description="Helical" evidence="1">
    <location>
        <begin position="88"/>
        <end position="105"/>
    </location>
</feature>
<dbReference type="eggNOG" id="COG4194">
    <property type="taxonomic scope" value="Bacteria"/>
</dbReference>
<dbReference type="InterPro" id="IPR012867">
    <property type="entry name" value="DUF1648"/>
</dbReference>
<dbReference type="PANTHER" id="PTHR37810">
    <property type="entry name" value="IMMUNITY PROTEIN SDPI"/>
    <property type="match status" value="1"/>
</dbReference>
<feature type="transmembrane region" description="Helical" evidence="1">
    <location>
        <begin position="6"/>
        <end position="24"/>
    </location>
</feature>
<feature type="domain" description="DUF1648" evidence="2">
    <location>
        <begin position="149"/>
        <end position="195"/>
    </location>
</feature>
<keyword evidence="1" id="KW-1133">Transmembrane helix</keyword>
<evidence type="ECO:0000259" key="2">
    <source>
        <dbReference type="Pfam" id="PF07853"/>
    </source>
</evidence>
<evidence type="ECO:0000259" key="3">
    <source>
        <dbReference type="Pfam" id="PF19124"/>
    </source>
</evidence>
<dbReference type="EMBL" id="CAKP01000130">
    <property type="protein sequence ID" value="CCJ34538.1"/>
    <property type="molecule type" value="Genomic_DNA"/>
</dbReference>
<keyword evidence="1" id="KW-0812">Transmembrane</keyword>
<evidence type="ECO:0000256" key="1">
    <source>
        <dbReference type="SAM" id="Phobius"/>
    </source>
</evidence>
<gene>
    <name evidence="4" type="ORF">CAAU_2455</name>
</gene>
<sequence length="371" mass="43266">MSKTVFLLIMIPDILLLNFFALYFPKFTREGIFFGVRIPYGFKELKEFKELEREYKRNYAISMLIPTIALILIFFFAGMNAIIKSVLLYTYLIPAAMFLNYYKIYKKVLSIKKKSNWFEGKTQVVTVSLKRREDIKNYPSKLWFVIPAILIVFNIVITILRFPYLPDKLPLHYDINGQVNRWGDKSFSHFIAIFLVQVGLFALLYLIYRLILKGKLSISPINPEKSQETNELIKIISAKHIIILAIVQQFIFVLTNLNMLLILNLNLMTSLIVALTLLTFLVIVLFAIKIYNLIKHPLKNNLDDEIIERDDDEFWKMGLFYYNPDDPSLFVEKRIGIGWDFNYAHPVGKAVAIIIILTLLSSAIFILWLPL</sequence>
<feature type="transmembrane region" description="Helical" evidence="1">
    <location>
        <begin position="350"/>
        <end position="369"/>
    </location>
</feature>
<feature type="transmembrane region" description="Helical" evidence="1">
    <location>
        <begin position="142"/>
        <end position="164"/>
    </location>
</feature>
<proteinExistence type="predicted"/>
<accession>I7LI47</accession>
<keyword evidence="1" id="KW-0472">Membrane</keyword>
<dbReference type="Proteomes" id="UP000007652">
    <property type="component" value="Unassembled WGS sequence"/>
</dbReference>
<evidence type="ECO:0008006" key="6">
    <source>
        <dbReference type="Google" id="ProtNLM"/>
    </source>
</evidence>
<feature type="transmembrane region" description="Helical" evidence="1">
    <location>
        <begin position="271"/>
        <end position="291"/>
    </location>
</feature>
<dbReference type="STRING" id="857293.CAAU_2455"/>
<feature type="domain" description="DUF5808" evidence="3">
    <location>
        <begin position="324"/>
        <end position="349"/>
    </location>
</feature>
<dbReference type="GO" id="GO:0009636">
    <property type="term" value="P:response to toxic substance"/>
    <property type="evidence" value="ECO:0007669"/>
    <property type="project" value="TreeGrafter"/>
</dbReference>
<organism evidence="4 5">
    <name type="scientific">Caloramator australicus RC3</name>
    <dbReference type="NCBI Taxonomy" id="857293"/>
    <lineage>
        <taxon>Bacteria</taxon>
        <taxon>Bacillati</taxon>
        <taxon>Bacillota</taxon>
        <taxon>Clostridia</taxon>
        <taxon>Eubacteriales</taxon>
        <taxon>Clostridiaceae</taxon>
        <taxon>Caloramator</taxon>
    </lineage>
</organism>
<evidence type="ECO:0000313" key="5">
    <source>
        <dbReference type="Proteomes" id="UP000007652"/>
    </source>
</evidence>
<feature type="transmembrane region" description="Helical" evidence="1">
    <location>
        <begin position="187"/>
        <end position="208"/>
    </location>
</feature>
<evidence type="ECO:0000313" key="4">
    <source>
        <dbReference type="EMBL" id="CCJ34538.1"/>
    </source>
</evidence>
<dbReference type="Pfam" id="PF19124">
    <property type="entry name" value="DUF5808"/>
    <property type="match status" value="1"/>
</dbReference>
<dbReference type="RefSeq" id="WP_008909784.1">
    <property type="nucleotide sequence ID" value="NZ_CAKP01000130.1"/>
</dbReference>
<protein>
    <recommendedName>
        <fullName evidence="6">DUF1648 domain-containing protein</fullName>
    </recommendedName>
</protein>
<feature type="transmembrane region" description="Helical" evidence="1">
    <location>
        <begin position="241"/>
        <end position="265"/>
    </location>
</feature>
<dbReference type="PANTHER" id="PTHR37810:SF9">
    <property type="entry name" value="MEMBRANE PROTEIN"/>
    <property type="match status" value="1"/>
</dbReference>
<feature type="transmembrane region" description="Helical" evidence="1">
    <location>
        <begin position="59"/>
        <end position="82"/>
    </location>
</feature>